<organism evidence="1 2">
    <name type="scientific">Rhabditophanes sp. KR3021</name>
    <dbReference type="NCBI Taxonomy" id="114890"/>
    <lineage>
        <taxon>Eukaryota</taxon>
        <taxon>Metazoa</taxon>
        <taxon>Ecdysozoa</taxon>
        <taxon>Nematoda</taxon>
        <taxon>Chromadorea</taxon>
        <taxon>Rhabditida</taxon>
        <taxon>Tylenchina</taxon>
        <taxon>Panagrolaimomorpha</taxon>
        <taxon>Strongyloidoidea</taxon>
        <taxon>Alloionematidae</taxon>
        <taxon>Rhabditophanes</taxon>
    </lineage>
</organism>
<evidence type="ECO:0000313" key="1">
    <source>
        <dbReference type="Proteomes" id="UP000095286"/>
    </source>
</evidence>
<dbReference type="Proteomes" id="UP000095286">
    <property type="component" value="Unplaced"/>
</dbReference>
<evidence type="ECO:0000313" key="2">
    <source>
        <dbReference type="WBParaSite" id="RSKR_0000493200.1"/>
    </source>
</evidence>
<dbReference type="WBParaSite" id="RSKR_0000493200.1">
    <property type="protein sequence ID" value="RSKR_0000493200.1"/>
    <property type="gene ID" value="RSKR_0000493200"/>
</dbReference>
<sequence length="224" mass="26565">MAKLQIQFFYDIIQPHSFLGFQLLHKLLPSIKSKYEVEIDHLPASIHSIWRTLDQESYSLLPQDTKDAINFELEQMARGFSLDYHSVSINRFKNYEAPGTNTLFLAMIRRERPEVYLKFIEAFFIKTWQDRIDVDRGYKYLKIGQELGLQFKEMDILVGNTELNVNKDDRGKINFLIKENKYSDLPVYHLKLNNKNLIIENVNRFGLICEILKEDNLKFEAFFE</sequence>
<proteinExistence type="predicted"/>
<reference evidence="2" key="1">
    <citation type="submission" date="2016-11" db="UniProtKB">
        <authorList>
            <consortium name="WormBaseParasite"/>
        </authorList>
    </citation>
    <scope>IDENTIFICATION</scope>
    <source>
        <strain evidence="2">KR3021</strain>
    </source>
</reference>
<protein>
    <submittedName>
        <fullName evidence="2">DSBA domain-containing protein</fullName>
    </submittedName>
</protein>
<name>A0AC35TXG2_9BILA</name>
<accession>A0AC35TXG2</accession>